<feature type="compositionally biased region" description="Basic and acidic residues" evidence="1">
    <location>
        <begin position="103"/>
        <end position="112"/>
    </location>
</feature>
<feature type="compositionally biased region" description="Gly residues" evidence="1">
    <location>
        <begin position="74"/>
        <end position="99"/>
    </location>
</feature>
<gene>
    <name evidence="3" type="ORF">Cni_G27847</name>
</gene>
<evidence type="ECO:0000313" key="4">
    <source>
        <dbReference type="Proteomes" id="UP001327560"/>
    </source>
</evidence>
<dbReference type="Proteomes" id="UP001327560">
    <property type="component" value="Chromosome 9"/>
</dbReference>
<feature type="signal peptide" evidence="2">
    <location>
        <begin position="1"/>
        <end position="23"/>
    </location>
</feature>
<keyword evidence="2" id="KW-0732">Signal</keyword>
<protein>
    <submittedName>
        <fullName evidence="3">Uncharacterized protein</fullName>
    </submittedName>
</protein>
<name>A0AAQ3QSM8_9LILI</name>
<dbReference type="EMBL" id="CP136898">
    <property type="protein sequence ID" value="WOL19050.1"/>
    <property type="molecule type" value="Genomic_DNA"/>
</dbReference>
<sequence>MKAANYVLFFLLTLLLQLCSSVANHKILHAEKKARQLHHQLLIRAQAFQGPNVTVGSRRTEKKEFGGEIKNSGSSGGGKGVGGGKGSGVGGGKGVGEGGRAQSIREPHERRGISTTTSPSSLTRLILSLLFLFFSLL</sequence>
<evidence type="ECO:0000256" key="2">
    <source>
        <dbReference type="SAM" id="SignalP"/>
    </source>
</evidence>
<proteinExistence type="predicted"/>
<evidence type="ECO:0000313" key="3">
    <source>
        <dbReference type="EMBL" id="WOL19050.1"/>
    </source>
</evidence>
<feature type="chain" id="PRO_5042942560" evidence="2">
    <location>
        <begin position="24"/>
        <end position="137"/>
    </location>
</feature>
<feature type="compositionally biased region" description="Basic and acidic residues" evidence="1">
    <location>
        <begin position="58"/>
        <end position="67"/>
    </location>
</feature>
<keyword evidence="4" id="KW-1185">Reference proteome</keyword>
<feature type="region of interest" description="Disordered" evidence="1">
    <location>
        <begin position="53"/>
        <end position="117"/>
    </location>
</feature>
<dbReference type="AlphaFoldDB" id="A0AAQ3QSM8"/>
<accession>A0AAQ3QSM8</accession>
<organism evidence="3 4">
    <name type="scientific">Canna indica</name>
    <name type="common">Indian-shot</name>
    <dbReference type="NCBI Taxonomy" id="4628"/>
    <lineage>
        <taxon>Eukaryota</taxon>
        <taxon>Viridiplantae</taxon>
        <taxon>Streptophyta</taxon>
        <taxon>Embryophyta</taxon>
        <taxon>Tracheophyta</taxon>
        <taxon>Spermatophyta</taxon>
        <taxon>Magnoliopsida</taxon>
        <taxon>Liliopsida</taxon>
        <taxon>Zingiberales</taxon>
        <taxon>Cannaceae</taxon>
        <taxon>Canna</taxon>
    </lineage>
</organism>
<evidence type="ECO:0000256" key="1">
    <source>
        <dbReference type="SAM" id="MobiDB-lite"/>
    </source>
</evidence>
<reference evidence="3 4" key="1">
    <citation type="submission" date="2023-10" db="EMBL/GenBank/DDBJ databases">
        <title>Chromosome-scale genome assembly provides insights into flower coloration mechanisms of Canna indica.</title>
        <authorList>
            <person name="Li C."/>
        </authorList>
    </citation>
    <scope>NUCLEOTIDE SEQUENCE [LARGE SCALE GENOMIC DNA]</scope>
    <source>
        <tissue evidence="3">Flower</tissue>
    </source>
</reference>